<dbReference type="AlphaFoldDB" id="A0A4U9WGJ1"/>
<proteinExistence type="predicted"/>
<sequence length="47" mass="5246">MPSVITRSTPWAPLDSTSTMLGPLRPLIPAAFNLMRRDRAAPQEIIR</sequence>
<protein>
    <submittedName>
        <fullName evidence="1">Uncharacterized protein</fullName>
    </submittedName>
</protein>
<reference evidence="1" key="1">
    <citation type="submission" date="2019-05" db="EMBL/GenBank/DDBJ databases">
        <authorList>
            <consortium name="Pathogen Informatics"/>
        </authorList>
    </citation>
    <scope>NUCLEOTIDE SEQUENCE [LARGE SCALE GENOMIC DNA]</scope>
    <source>
        <strain evidence="1">NCTC12965</strain>
    </source>
</reference>
<organism evidence="1">
    <name type="scientific">Serratia fonticola</name>
    <dbReference type="NCBI Taxonomy" id="47917"/>
    <lineage>
        <taxon>Bacteria</taxon>
        <taxon>Pseudomonadati</taxon>
        <taxon>Pseudomonadota</taxon>
        <taxon>Gammaproteobacteria</taxon>
        <taxon>Enterobacterales</taxon>
        <taxon>Yersiniaceae</taxon>
        <taxon>Serratia</taxon>
    </lineage>
</organism>
<evidence type="ECO:0000313" key="1">
    <source>
        <dbReference type="EMBL" id="VTR58520.1"/>
    </source>
</evidence>
<dbReference type="EMBL" id="CABEEZ010000152">
    <property type="protein sequence ID" value="VTR58520.1"/>
    <property type="molecule type" value="Genomic_DNA"/>
</dbReference>
<accession>A0A4U9WGJ1</accession>
<name>A0A4U9WGJ1_SERFO</name>
<gene>
    <name evidence="1" type="ORF">NCTC12965_07727</name>
</gene>